<reference evidence="2 3" key="1">
    <citation type="submission" date="2024-03" db="EMBL/GenBank/DDBJ databases">
        <title>Role of Flies in the Dissemination of Carbapenem-Resistant Enterobacteriaceae (CRE): An Epidemiological and Genomic Study in China.</title>
        <authorList>
            <person name="Chen K."/>
            <person name="Zhang R."/>
            <person name="Chen S."/>
        </authorList>
    </citation>
    <scope>NUCLEOTIDE SEQUENCE [LARGE SCALE GENOMIC DNA]</scope>
    <source>
        <strain evidence="3">fly-313</strain>
    </source>
</reference>
<gene>
    <name evidence="2" type="ORF">AB7Z85_07755</name>
</gene>
<comment type="caution">
    <text evidence="2">The sequence shown here is derived from an EMBL/GenBank/DDBJ whole genome shotgun (WGS) entry which is preliminary data.</text>
</comment>
<organism evidence="2 3">
    <name type="scientific">Pseudenterobacter timonensis</name>
    <dbReference type="NCBI Taxonomy" id="1755099"/>
    <lineage>
        <taxon>Bacteria</taxon>
        <taxon>Pseudomonadati</taxon>
        <taxon>Pseudomonadota</taxon>
        <taxon>Gammaproteobacteria</taxon>
        <taxon>Enterobacterales</taxon>
        <taxon>Enterobacteriaceae</taxon>
        <taxon>Pseudenterobacter</taxon>
    </lineage>
</organism>
<name>A0ABV4A7G7_9ENTR</name>
<proteinExistence type="predicted"/>
<protein>
    <submittedName>
        <fullName evidence="2">Uncharacterized protein</fullName>
    </submittedName>
</protein>
<dbReference type="EMBL" id="JBFZPZ010000004">
    <property type="protein sequence ID" value="MEX9252400.1"/>
    <property type="molecule type" value="Genomic_DNA"/>
</dbReference>
<sequence length="50" mass="6039">MPRWNDLSKPAHADEWADGANEPEQYNYLDAEERDIQSDNEMDYDYDDWN</sequence>
<dbReference type="Proteomes" id="UP001561463">
    <property type="component" value="Unassembled WGS sequence"/>
</dbReference>
<evidence type="ECO:0000313" key="3">
    <source>
        <dbReference type="Proteomes" id="UP001561463"/>
    </source>
</evidence>
<keyword evidence="3" id="KW-1185">Reference proteome</keyword>
<dbReference type="RefSeq" id="WP_369497365.1">
    <property type="nucleotide sequence ID" value="NZ_JBFZPZ010000004.1"/>
</dbReference>
<feature type="region of interest" description="Disordered" evidence="1">
    <location>
        <begin position="1"/>
        <end position="50"/>
    </location>
</feature>
<evidence type="ECO:0000256" key="1">
    <source>
        <dbReference type="SAM" id="MobiDB-lite"/>
    </source>
</evidence>
<evidence type="ECO:0000313" key="2">
    <source>
        <dbReference type="EMBL" id="MEX9252400.1"/>
    </source>
</evidence>
<feature type="compositionally biased region" description="Acidic residues" evidence="1">
    <location>
        <begin position="30"/>
        <end position="50"/>
    </location>
</feature>
<accession>A0ABV4A7G7</accession>